<dbReference type="EMBL" id="JAPHNI010000058">
    <property type="protein sequence ID" value="KAJ8117304.1"/>
    <property type="molecule type" value="Genomic_DNA"/>
</dbReference>
<evidence type="ECO:0000313" key="2">
    <source>
        <dbReference type="Proteomes" id="UP001153331"/>
    </source>
</evidence>
<proteinExistence type="predicted"/>
<protein>
    <submittedName>
        <fullName evidence="1">Uncharacterized protein</fullName>
    </submittedName>
</protein>
<dbReference type="Proteomes" id="UP001153331">
    <property type="component" value="Unassembled WGS sequence"/>
</dbReference>
<name>A0ACC2IQ32_9PLEO</name>
<organism evidence="1 2">
    <name type="scientific">Boeremia exigua</name>
    <dbReference type="NCBI Taxonomy" id="749465"/>
    <lineage>
        <taxon>Eukaryota</taxon>
        <taxon>Fungi</taxon>
        <taxon>Dikarya</taxon>
        <taxon>Ascomycota</taxon>
        <taxon>Pezizomycotina</taxon>
        <taxon>Dothideomycetes</taxon>
        <taxon>Pleosporomycetidae</taxon>
        <taxon>Pleosporales</taxon>
        <taxon>Pleosporineae</taxon>
        <taxon>Didymellaceae</taxon>
        <taxon>Boeremia</taxon>
    </lineage>
</organism>
<comment type="caution">
    <text evidence="1">The sequence shown here is derived from an EMBL/GenBank/DDBJ whole genome shotgun (WGS) entry which is preliminary data.</text>
</comment>
<reference evidence="1" key="1">
    <citation type="submission" date="2022-11" db="EMBL/GenBank/DDBJ databases">
        <title>Genome Sequence of Boeremia exigua.</title>
        <authorList>
            <person name="Buettner E."/>
        </authorList>
    </citation>
    <scope>NUCLEOTIDE SEQUENCE</scope>
    <source>
        <strain evidence="1">CU02</strain>
    </source>
</reference>
<evidence type="ECO:0000313" key="1">
    <source>
        <dbReference type="EMBL" id="KAJ8117304.1"/>
    </source>
</evidence>
<accession>A0ACC2IQ32</accession>
<keyword evidence="2" id="KW-1185">Reference proteome</keyword>
<sequence length="295" mass="33195">MQALLSLPREIRDHIIEYVILSCKELPEDPAHDVQPRDDAPGQGALRLPIISPQTYSAAGLLATNHQLRDETHNRLQQIKLSYVLDVMVVDNELWPTWICCPSQAPGMIDTIRISLRFFSKPNDPYMVHVARTFWAILQGRASINTTLHPLAALFLHIRQVCVRPGSKDADVVKTLCFDTSTMNSLNHIATMAPSQSLSRLELKSLFGKHRSLWNSFRSIHQYPFTGIGGTGRLELMASLRIMVILFLQESWEDECAVYKSYVGPLGAAFRSVRNVQFLVDGQDLGQLTTRVLST</sequence>
<gene>
    <name evidence="1" type="ORF">OPT61_g1464</name>
</gene>